<dbReference type="AlphaFoldDB" id="A0A9D4T1R4"/>
<gene>
    <name evidence="1" type="ORF">HPB52_019750</name>
</gene>
<evidence type="ECO:0000313" key="2">
    <source>
        <dbReference type="Proteomes" id="UP000821837"/>
    </source>
</evidence>
<proteinExistence type="predicted"/>
<accession>A0A9D4T1R4</accession>
<comment type="caution">
    <text evidence="1">The sequence shown here is derived from an EMBL/GenBank/DDBJ whole genome shotgun (WGS) entry which is preliminary data.</text>
</comment>
<sequence length="110" mass="12141">MTNEDHNGRPLTWAEAMEEEVNIALAACHPTSQTIISDARGPCRNIEDGWVAYLAYRLFKRSGYEGNTATCRIGWAPARMELEGNDAADITARALADRAFPLESANQDDL</sequence>
<reference evidence="1" key="2">
    <citation type="submission" date="2021-09" db="EMBL/GenBank/DDBJ databases">
        <authorList>
            <person name="Jia N."/>
            <person name="Wang J."/>
            <person name="Shi W."/>
            <person name="Du L."/>
            <person name="Sun Y."/>
            <person name="Zhan W."/>
            <person name="Jiang J."/>
            <person name="Wang Q."/>
            <person name="Zhang B."/>
            <person name="Ji P."/>
            <person name="Sakyi L.B."/>
            <person name="Cui X."/>
            <person name="Yuan T."/>
            <person name="Jiang B."/>
            <person name="Yang W."/>
            <person name="Lam T.T.-Y."/>
            <person name="Chang Q."/>
            <person name="Ding S."/>
            <person name="Wang X."/>
            <person name="Zhu J."/>
            <person name="Ruan X."/>
            <person name="Zhao L."/>
            <person name="Wei J."/>
            <person name="Que T."/>
            <person name="Du C."/>
            <person name="Cheng J."/>
            <person name="Dai P."/>
            <person name="Han X."/>
            <person name="Huang E."/>
            <person name="Gao Y."/>
            <person name="Liu J."/>
            <person name="Shao H."/>
            <person name="Ye R."/>
            <person name="Li L."/>
            <person name="Wei W."/>
            <person name="Wang X."/>
            <person name="Wang C."/>
            <person name="Huo Q."/>
            <person name="Li W."/>
            <person name="Guo W."/>
            <person name="Chen H."/>
            <person name="Chen S."/>
            <person name="Zhou L."/>
            <person name="Zhou L."/>
            <person name="Ni X."/>
            <person name="Tian J."/>
            <person name="Zhou Y."/>
            <person name="Sheng Y."/>
            <person name="Liu T."/>
            <person name="Pan Y."/>
            <person name="Xia L."/>
            <person name="Li J."/>
            <person name="Zhao F."/>
            <person name="Cao W."/>
        </authorList>
    </citation>
    <scope>NUCLEOTIDE SEQUENCE</scope>
    <source>
        <strain evidence="1">Rsan-2018</strain>
        <tissue evidence="1">Larvae</tissue>
    </source>
</reference>
<reference evidence="1" key="1">
    <citation type="journal article" date="2020" name="Cell">
        <title>Large-Scale Comparative Analyses of Tick Genomes Elucidate Their Genetic Diversity and Vector Capacities.</title>
        <authorList>
            <consortium name="Tick Genome and Microbiome Consortium (TIGMIC)"/>
            <person name="Jia N."/>
            <person name="Wang J."/>
            <person name="Shi W."/>
            <person name="Du L."/>
            <person name="Sun Y."/>
            <person name="Zhan W."/>
            <person name="Jiang J.F."/>
            <person name="Wang Q."/>
            <person name="Zhang B."/>
            <person name="Ji P."/>
            <person name="Bell-Sakyi L."/>
            <person name="Cui X.M."/>
            <person name="Yuan T.T."/>
            <person name="Jiang B.G."/>
            <person name="Yang W.F."/>
            <person name="Lam T.T."/>
            <person name="Chang Q.C."/>
            <person name="Ding S.J."/>
            <person name="Wang X.J."/>
            <person name="Zhu J.G."/>
            <person name="Ruan X.D."/>
            <person name="Zhao L."/>
            <person name="Wei J.T."/>
            <person name="Ye R.Z."/>
            <person name="Que T.C."/>
            <person name="Du C.H."/>
            <person name="Zhou Y.H."/>
            <person name="Cheng J.X."/>
            <person name="Dai P.F."/>
            <person name="Guo W.B."/>
            <person name="Han X.H."/>
            <person name="Huang E.J."/>
            <person name="Li L.F."/>
            <person name="Wei W."/>
            <person name="Gao Y.C."/>
            <person name="Liu J.Z."/>
            <person name="Shao H.Z."/>
            <person name="Wang X."/>
            <person name="Wang C.C."/>
            <person name="Yang T.C."/>
            <person name="Huo Q.B."/>
            <person name="Li W."/>
            <person name="Chen H.Y."/>
            <person name="Chen S.E."/>
            <person name="Zhou L.G."/>
            <person name="Ni X.B."/>
            <person name="Tian J.H."/>
            <person name="Sheng Y."/>
            <person name="Liu T."/>
            <person name="Pan Y.S."/>
            <person name="Xia L.Y."/>
            <person name="Li J."/>
            <person name="Zhao F."/>
            <person name="Cao W.C."/>
        </authorList>
    </citation>
    <scope>NUCLEOTIDE SEQUENCE</scope>
    <source>
        <strain evidence="1">Rsan-2018</strain>
    </source>
</reference>
<dbReference type="Proteomes" id="UP000821837">
    <property type="component" value="Chromosome 3"/>
</dbReference>
<keyword evidence="2" id="KW-1185">Reference proteome</keyword>
<evidence type="ECO:0000313" key="1">
    <source>
        <dbReference type="EMBL" id="KAH7963147.1"/>
    </source>
</evidence>
<dbReference type="EMBL" id="JABSTV010001249">
    <property type="protein sequence ID" value="KAH7963147.1"/>
    <property type="molecule type" value="Genomic_DNA"/>
</dbReference>
<name>A0A9D4T1R4_RHISA</name>
<protein>
    <submittedName>
        <fullName evidence="1">Uncharacterized protein</fullName>
    </submittedName>
</protein>
<organism evidence="1 2">
    <name type="scientific">Rhipicephalus sanguineus</name>
    <name type="common">Brown dog tick</name>
    <name type="synonym">Ixodes sanguineus</name>
    <dbReference type="NCBI Taxonomy" id="34632"/>
    <lineage>
        <taxon>Eukaryota</taxon>
        <taxon>Metazoa</taxon>
        <taxon>Ecdysozoa</taxon>
        <taxon>Arthropoda</taxon>
        <taxon>Chelicerata</taxon>
        <taxon>Arachnida</taxon>
        <taxon>Acari</taxon>
        <taxon>Parasitiformes</taxon>
        <taxon>Ixodida</taxon>
        <taxon>Ixodoidea</taxon>
        <taxon>Ixodidae</taxon>
        <taxon>Rhipicephalinae</taxon>
        <taxon>Rhipicephalus</taxon>
        <taxon>Rhipicephalus</taxon>
    </lineage>
</organism>